<dbReference type="AlphaFoldDB" id="B4D7V5"/>
<dbReference type="Proteomes" id="UP000005824">
    <property type="component" value="Unassembled WGS sequence"/>
</dbReference>
<proteinExistence type="predicted"/>
<comment type="caution">
    <text evidence="2">The sequence shown here is derived from an EMBL/GenBank/DDBJ whole genome shotgun (WGS) entry which is preliminary data.</text>
</comment>
<dbReference type="EMBL" id="ABVL01000019">
    <property type="protein sequence ID" value="EDY17478.1"/>
    <property type="molecule type" value="Genomic_DNA"/>
</dbReference>
<organism evidence="2 3">
    <name type="scientific">Chthoniobacter flavus Ellin428</name>
    <dbReference type="NCBI Taxonomy" id="497964"/>
    <lineage>
        <taxon>Bacteria</taxon>
        <taxon>Pseudomonadati</taxon>
        <taxon>Verrucomicrobiota</taxon>
        <taxon>Spartobacteria</taxon>
        <taxon>Chthoniobacterales</taxon>
        <taxon>Chthoniobacteraceae</taxon>
        <taxon>Chthoniobacter</taxon>
    </lineage>
</organism>
<protein>
    <submittedName>
        <fullName evidence="2">Uncharacterized protein</fullName>
    </submittedName>
</protein>
<sequence>MRKSSFATVGSTLVEAMLACGIVAIFLAGLYDMNWRGLFVLKSSIDVSSASELTTNLAEQIRTATWTQITDPAYLSGTIMANSTTVGHLPNVVQTITAYPYGSTLGNGETVQVQRDAGGNVATVLPGNGNLSAESSIQVDITVNWHSTFKSVPHTRVVRLIASQGGILGQN</sequence>
<dbReference type="RefSeq" id="WP_006982316.1">
    <property type="nucleotide sequence ID" value="NZ_ABVL01000019.1"/>
</dbReference>
<dbReference type="InParanoid" id="B4D7V5"/>
<evidence type="ECO:0000313" key="2">
    <source>
        <dbReference type="EMBL" id="EDY17478.1"/>
    </source>
</evidence>
<accession>B4D7V5</accession>
<keyword evidence="1" id="KW-1133">Transmembrane helix</keyword>
<name>B4D7V5_9BACT</name>
<keyword evidence="1" id="KW-0812">Transmembrane</keyword>
<gene>
    <name evidence="2" type="ORF">CfE428DRAFT_4995</name>
</gene>
<dbReference type="STRING" id="497964.CfE428DRAFT_4995"/>
<evidence type="ECO:0000313" key="3">
    <source>
        <dbReference type="Proteomes" id="UP000005824"/>
    </source>
</evidence>
<keyword evidence="1" id="KW-0472">Membrane</keyword>
<reference evidence="2 3" key="1">
    <citation type="journal article" date="2011" name="J. Bacteriol.">
        <title>Genome sequence of Chthoniobacter flavus Ellin428, an aerobic heterotrophic soil bacterium.</title>
        <authorList>
            <person name="Kant R."/>
            <person name="van Passel M.W."/>
            <person name="Palva A."/>
            <person name="Lucas S."/>
            <person name="Lapidus A."/>
            <person name="Glavina Del Rio T."/>
            <person name="Dalin E."/>
            <person name="Tice H."/>
            <person name="Bruce D."/>
            <person name="Goodwin L."/>
            <person name="Pitluck S."/>
            <person name="Larimer F.W."/>
            <person name="Land M.L."/>
            <person name="Hauser L."/>
            <person name="Sangwan P."/>
            <person name="de Vos W.M."/>
            <person name="Janssen P.H."/>
            <person name="Smidt H."/>
        </authorList>
    </citation>
    <scope>NUCLEOTIDE SEQUENCE [LARGE SCALE GENOMIC DNA]</scope>
    <source>
        <strain evidence="2 3">Ellin428</strain>
    </source>
</reference>
<feature type="transmembrane region" description="Helical" evidence="1">
    <location>
        <begin position="6"/>
        <end position="31"/>
    </location>
</feature>
<keyword evidence="3" id="KW-1185">Reference proteome</keyword>
<evidence type="ECO:0000256" key="1">
    <source>
        <dbReference type="SAM" id="Phobius"/>
    </source>
</evidence>